<feature type="domain" description="Heterokaryon incompatibility" evidence="1">
    <location>
        <begin position="24"/>
        <end position="112"/>
    </location>
</feature>
<name>A0AAN7BN73_9PEZI</name>
<protein>
    <submittedName>
        <fullName evidence="3">Vegetative incompatibility protein HET-E-1</fullName>
    </submittedName>
</protein>
<proteinExistence type="predicted"/>
<evidence type="ECO:0000259" key="1">
    <source>
        <dbReference type="Pfam" id="PF06985"/>
    </source>
</evidence>
<dbReference type="PANTHER" id="PTHR10622:SF10">
    <property type="entry name" value="HET DOMAIN-CONTAINING PROTEIN"/>
    <property type="match status" value="1"/>
</dbReference>
<organism evidence="3 4">
    <name type="scientific">Podospora fimiseda</name>
    <dbReference type="NCBI Taxonomy" id="252190"/>
    <lineage>
        <taxon>Eukaryota</taxon>
        <taxon>Fungi</taxon>
        <taxon>Dikarya</taxon>
        <taxon>Ascomycota</taxon>
        <taxon>Pezizomycotina</taxon>
        <taxon>Sordariomycetes</taxon>
        <taxon>Sordariomycetidae</taxon>
        <taxon>Sordariales</taxon>
        <taxon>Podosporaceae</taxon>
        <taxon>Podospora</taxon>
    </lineage>
</organism>
<sequence length="624" mass="71021">MRLLNTETLRLETLPNLPDTSTQYAILSHTWDEDEVLFDDIFDQQKPLPTHKKGFEKVKESCEQAAKDGFNYIWIDTCCIDKSSSAELSEAINSMFQWYHYSDRCYAYLSDVNIPESEDRPSKPFEESRWFTRGWTLQELIAPRDVRFYDCQWNLIGSRQPHSISNLRTPSLAKRLRKCTNIPLEILLWYVSEEERQKNPQVSIFSLDQHLRAISVAQRLSWAANRSTTRAEDEAYSPMGLFGVHMPLLYGEGRRAFFRLQEEIMKATSDQSILAFDNHLDQACNLLLADSPRCFASSEIEQSLQDGPTWPGAPPSSYELSPSSKAVDVGLFLCPLKSRHPDRKIRYLGILNCVYRQDLTSHPAIILREIDIRNNTFYRSRLPLQKITPVDQKGHIPLDTGFGGISATYAYDLSEAYFATARLSFQPPLQSKDLPTPQGSLRVFTPGIRIKFDKQLALSSSSSYPQTLQLKEGWAYAPSMLLSDWPRRSYGLDSPLLVDQLALFGVIVFHFKEFGTVAVSWGKICAASYGSSVPTPWCVIMDWSRFIQRSSIDEAAELTDLDLQKAATTMFLRSQGGWRKSLATPPGLDVEYENASGKVRCKIQTVEFFGRSLFEMDMTISPSK</sequence>
<accession>A0AAN7BN73</accession>
<dbReference type="Pfam" id="PF06985">
    <property type="entry name" value="HET"/>
    <property type="match status" value="1"/>
</dbReference>
<dbReference type="PANTHER" id="PTHR10622">
    <property type="entry name" value="HET DOMAIN-CONTAINING PROTEIN"/>
    <property type="match status" value="1"/>
</dbReference>
<keyword evidence="4" id="KW-1185">Reference proteome</keyword>
<reference evidence="3" key="1">
    <citation type="journal article" date="2023" name="Mol. Phylogenet. Evol.">
        <title>Genome-scale phylogeny and comparative genomics of the fungal order Sordariales.</title>
        <authorList>
            <person name="Hensen N."/>
            <person name="Bonometti L."/>
            <person name="Westerberg I."/>
            <person name="Brannstrom I.O."/>
            <person name="Guillou S."/>
            <person name="Cros-Aarteil S."/>
            <person name="Calhoun S."/>
            <person name="Haridas S."/>
            <person name="Kuo A."/>
            <person name="Mondo S."/>
            <person name="Pangilinan J."/>
            <person name="Riley R."/>
            <person name="LaButti K."/>
            <person name="Andreopoulos B."/>
            <person name="Lipzen A."/>
            <person name="Chen C."/>
            <person name="Yan M."/>
            <person name="Daum C."/>
            <person name="Ng V."/>
            <person name="Clum A."/>
            <person name="Steindorff A."/>
            <person name="Ohm R.A."/>
            <person name="Martin F."/>
            <person name="Silar P."/>
            <person name="Natvig D.O."/>
            <person name="Lalanne C."/>
            <person name="Gautier V."/>
            <person name="Ament-Velasquez S.L."/>
            <person name="Kruys A."/>
            <person name="Hutchinson M.I."/>
            <person name="Powell A.J."/>
            <person name="Barry K."/>
            <person name="Miller A.N."/>
            <person name="Grigoriev I.V."/>
            <person name="Debuchy R."/>
            <person name="Gladieux P."/>
            <person name="Hiltunen Thoren M."/>
            <person name="Johannesson H."/>
        </authorList>
    </citation>
    <scope>NUCLEOTIDE SEQUENCE</scope>
    <source>
        <strain evidence="3">CBS 990.96</strain>
    </source>
</reference>
<gene>
    <name evidence="3" type="ORF">QBC38DRAFT_366497</name>
</gene>
<dbReference type="AlphaFoldDB" id="A0AAN7BN73"/>
<dbReference type="Pfam" id="PF26640">
    <property type="entry name" value="DUF8212"/>
    <property type="match status" value="1"/>
</dbReference>
<dbReference type="InterPro" id="IPR010730">
    <property type="entry name" value="HET"/>
</dbReference>
<feature type="domain" description="DUF8212" evidence="2">
    <location>
        <begin position="255"/>
        <end position="282"/>
    </location>
</feature>
<evidence type="ECO:0000313" key="3">
    <source>
        <dbReference type="EMBL" id="KAK4226422.1"/>
    </source>
</evidence>
<comment type="caution">
    <text evidence="3">The sequence shown here is derived from an EMBL/GenBank/DDBJ whole genome shotgun (WGS) entry which is preliminary data.</text>
</comment>
<dbReference type="Proteomes" id="UP001301958">
    <property type="component" value="Unassembled WGS sequence"/>
</dbReference>
<evidence type="ECO:0000313" key="4">
    <source>
        <dbReference type="Proteomes" id="UP001301958"/>
    </source>
</evidence>
<reference evidence="3" key="2">
    <citation type="submission" date="2023-05" db="EMBL/GenBank/DDBJ databases">
        <authorList>
            <consortium name="Lawrence Berkeley National Laboratory"/>
            <person name="Steindorff A."/>
            <person name="Hensen N."/>
            <person name="Bonometti L."/>
            <person name="Westerberg I."/>
            <person name="Brannstrom I.O."/>
            <person name="Guillou S."/>
            <person name="Cros-Aarteil S."/>
            <person name="Calhoun S."/>
            <person name="Haridas S."/>
            <person name="Kuo A."/>
            <person name="Mondo S."/>
            <person name="Pangilinan J."/>
            <person name="Riley R."/>
            <person name="Labutti K."/>
            <person name="Andreopoulos B."/>
            <person name="Lipzen A."/>
            <person name="Chen C."/>
            <person name="Yanf M."/>
            <person name="Daum C."/>
            <person name="Ng V."/>
            <person name="Clum A."/>
            <person name="Ohm R."/>
            <person name="Martin F."/>
            <person name="Silar P."/>
            <person name="Natvig D."/>
            <person name="Lalanne C."/>
            <person name="Gautier V."/>
            <person name="Ament-Velasquez S.L."/>
            <person name="Kruys A."/>
            <person name="Hutchinson M.I."/>
            <person name="Powell A.J."/>
            <person name="Barry K."/>
            <person name="Miller A.N."/>
            <person name="Grigoriev I.V."/>
            <person name="Debuchy R."/>
            <person name="Gladieux P."/>
            <person name="Thoren M.H."/>
            <person name="Johannesson H."/>
        </authorList>
    </citation>
    <scope>NUCLEOTIDE SEQUENCE</scope>
    <source>
        <strain evidence="3">CBS 990.96</strain>
    </source>
</reference>
<dbReference type="EMBL" id="MU865348">
    <property type="protein sequence ID" value="KAK4226422.1"/>
    <property type="molecule type" value="Genomic_DNA"/>
</dbReference>
<evidence type="ECO:0000259" key="2">
    <source>
        <dbReference type="Pfam" id="PF26640"/>
    </source>
</evidence>
<dbReference type="InterPro" id="IPR058525">
    <property type="entry name" value="DUF8212"/>
</dbReference>